<sequence>MAHRIFIPALALAASALTLSAPVSAQLLGGSGGLTGGLGGTLGGTLGNPTGPIGGTIGSAGELAGSRRGEAKVDRRSGRVQSKGNADARGSGSVDGGSDLLGPTIGGNANGSGSASGSGSLDVQTVGTDFVGQTARGAVGTAHETAATVTGAASGAAGTARDRAGGALPNVSGNGVGSGAGSFPGGLGRLAATGSAAASGNGMFAVAPGMPVTDPRGKIIGYVQDIRQTGRGVVQAVTVEVGDRVATLPAASFNGAGNVLVSGMTKGDLKDVAKQQESAPSQPTPGLLSSLGGAGSGSGAFQGSLGQLAAAGSGAASGNGMFAVASGMPITDPRGKVIGYVQDIRQTGRGVVQAVTVEVGDRVATLPAASFTGSGNVLVSGLTKGDLKDFAKQQERADSGGQPASAGSATQPTTDEAVPASSQPAQRNTTNAPSTKGGMRDRAERSNVRNN</sequence>
<dbReference type="EMBL" id="NISK01000001">
    <property type="protein sequence ID" value="OWQ99731.1"/>
    <property type="molecule type" value="Genomic_DNA"/>
</dbReference>
<proteinExistence type="predicted"/>
<feature type="region of interest" description="Disordered" evidence="1">
    <location>
        <begin position="45"/>
        <end position="120"/>
    </location>
</feature>
<keyword evidence="4" id="KW-1185">Reference proteome</keyword>
<evidence type="ECO:0000313" key="4">
    <source>
        <dbReference type="Proteomes" id="UP000197361"/>
    </source>
</evidence>
<feature type="compositionally biased region" description="Gly residues" evidence="1">
    <location>
        <begin position="45"/>
        <end position="58"/>
    </location>
</feature>
<feature type="compositionally biased region" description="Gly residues" evidence="1">
    <location>
        <begin position="104"/>
        <end position="116"/>
    </location>
</feature>
<feature type="compositionally biased region" description="Polar residues" evidence="1">
    <location>
        <begin position="405"/>
        <end position="434"/>
    </location>
</feature>
<keyword evidence="2" id="KW-0732">Signal</keyword>
<dbReference type="OrthoDB" id="7586234at2"/>
<evidence type="ECO:0000256" key="1">
    <source>
        <dbReference type="SAM" id="MobiDB-lite"/>
    </source>
</evidence>
<dbReference type="InterPro" id="IPR011033">
    <property type="entry name" value="PRC_barrel-like_sf"/>
</dbReference>
<feature type="chain" id="PRO_5012851695" description="PRC-barrel domain-containing protein" evidence="2">
    <location>
        <begin position="26"/>
        <end position="451"/>
    </location>
</feature>
<comment type="caution">
    <text evidence="3">The sequence shown here is derived from an EMBL/GenBank/DDBJ whole genome shotgun (WGS) entry which is preliminary data.</text>
</comment>
<reference evidence="3 4" key="1">
    <citation type="journal article" date="2010" name="Int. J. Syst. Evol. Microbiol.">
        <title>Sphingopyxis bauzanensis sp. nov., a psychrophilic bacterium isolated from soil.</title>
        <authorList>
            <person name="Zhang D.C."/>
            <person name="Liu H.C."/>
            <person name="Xin Y.H."/>
            <person name="Zhou Y.G."/>
            <person name="Schinner F."/>
            <person name="Margesin R."/>
        </authorList>
    </citation>
    <scope>NUCLEOTIDE SEQUENCE [LARGE SCALE GENOMIC DNA]</scope>
    <source>
        <strain evidence="3 4">DSM 22271</strain>
    </source>
</reference>
<dbReference type="RefSeq" id="WP_088440474.1">
    <property type="nucleotide sequence ID" value="NZ_BMMC01000005.1"/>
</dbReference>
<evidence type="ECO:0000256" key="2">
    <source>
        <dbReference type="SAM" id="SignalP"/>
    </source>
</evidence>
<feature type="region of interest" description="Disordered" evidence="1">
    <location>
        <begin position="271"/>
        <end position="293"/>
    </location>
</feature>
<feature type="compositionally biased region" description="Basic and acidic residues" evidence="1">
    <location>
        <begin position="65"/>
        <end position="77"/>
    </location>
</feature>
<feature type="compositionally biased region" description="Low complexity" evidence="1">
    <location>
        <begin position="90"/>
        <end position="102"/>
    </location>
</feature>
<feature type="signal peptide" evidence="2">
    <location>
        <begin position="1"/>
        <end position="25"/>
    </location>
</feature>
<name>A0A246K302_9SPHN</name>
<protein>
    <recommendedName>
        <fullName evidence="5">PRC-barrel domain-containing protein</fullName>
    </recommendedName>
</protein>
<dbReference type="AlphaFoldDB" id="A0A246K302"/>
<gene>
    <name evidence="3" type="ORF">CDQ92_06505</name>
</gene>
<evidence type="ECO:0000313" key="3">
    <source>
        <dbReference type="EMBL" id="OWQ99731.1"/>
    </source>
</evidence>
<organism evidence="3 4">
    <name type="scientific">Sphingopyxis bauzanensis</name>
    <dbReference type="NCBI Taxonomy" id="651663"/>
    <lineage>
        <taxon>Bacteria</taxon>
        <taxon>Pseudomonadati</taxon>
        <taxon>Pseudomonadota</taxon>
        <taxon>Alphaproteobacteria</taxon>
        <taxon>Sphingomonadales</taxon>
        <taxon>Sphingomonadaceae</taxon>
        <taxon>Sphingopyxis</taxon>
    </lineage>
</organism>
<accession>A0A246K302</accession>
<dbReference type="SUPFAM" id="SSF50346">
    <property type="entry name" value="PRC-barrel domain"/>
    <property type="match status" value="1"/>
</dbReference>
<feature type="compositionally biased region" description="Basic and acidic residues" evidence="1">
    <location>
        <begin position="438"/>
        <end position="451"/>
    </location>
</feature>
<evidence type="ECO:0008006" key="5">
    <source>
        <dbReference type="Google" id="ProtNLM"/>
    </source>
</evidence>
<feature type="region of interest" description="Disordered" evidence="1">
    <location>
        <begin position="392"/>
        <end position="451"/>
    </location>
</feature>
<dbReference type="Proteomes" id="UP000197361">
    <property type="component" value="Unassembled WGS sequence"/>
</dbReference>